<proteinExistence type="predicted"/>
<reference evidence="1 2" key="1">
    <citation type="submission" date="2021-10" db="EMBL/GenBank/DDBJ databases">
        <title>Collection of gut derived symbiotic bacterial strains cultured from healthy donors.</title>
        <authorList>
            <person name="Lin H."/>
            <person name="Littmann E."/>
            <person name="Kohout C."/>
            <person name="Pamer E.G."/>
        </authorList>
    </citation>
    <scope>NUCLEOTIDE SEQUENCE [LARGE SCALE GENOMIC DNA]</scope>
    <source>
        <strain evidence="1 2">DFI.1.165</strain>
    </source>
</reference>
<accession>A0ABS8DD47</accession>
<dbReference type="EMBL" id="JAJCIS010000001">
    <property type="protein sequence ID" value="MCB7386332.1"/>
    <property type="molecule type" value="Genomic_DNA"/>
</dbReference>
<name>A0ABS8DD47_9FIRM</name>
<keyword evidence="2" id="KW-1185">Reference proteome</keyword>
<evidence type="ECO:0000313" key="1">
    <source>
        <dbReference type="EMBL" id="MCB7386332.1"/>
    </source>
</evidence>
<dbReference type="Proteomes" id="UP001299546">
    <property type="component" value="Unassembled WGS sequence"/>
</dbReference>
<gene>
    <name evidence="1" type="ORF">LIZ65_03440</name>
</gene>
<sequence>MLLKIVGSICIMAGAYAYGYCTGLDYKRHIEQLEELNRIIWQISGEITYTKAPLTEVFQRVGGRLGEPYGGWLRALAKEMEQKGQRTLGILWREAVENHLKKLLLTEEEWTELKNLGGQMGYLDIHMQEAALSWYGKKLEERREALLAGLQEKRRVAACLGAAGGVFLVIILV</sequence>
<comment type="caution">
    <text evidence="1">The sequence shown here is derived from an EMBL/GenBank/DDBJ whole genome shotgun (WGS) entry which is preliminary data.</text>
</comment>
<dbReference type="RefSeq" id="WP_066732671.1">
    <property type="nucleotide sequence ID" value="NZ_JAJCIQ010000001.1"/>
</dbReference>
<dbReference type="Pfam" id="PF09548">
    <property type="entry name" value="Spore_III_AB"/>
    <property type="match status" value="1"/>
</dbReference>
<dbReference type="InterPro" id="IPR014198">
    <property type="entry name" value="Spore_III_AB"/>
</dbReference>
<organism evidence="1 2">
    <name type="scientific">Bariatricus massiliensis</name>
    <dbReference type="NCBI Taxonomy" id="1745713"/>
    <lineage>
        <taxon>Bacteria</taxon>
        <taxon>Bacillati</taxon>
        <taxon>Bacillota</taxon>
        <taxon>Clostridia</taxon>
        <taxon>Lachnospirales</taxon>
        <taxon>Lachnospiraceae</taxon>
        <taxon>Bariatricus</taxon>
    </lineage>
</organism>
<protein>
    <submittedName>
        <fullName evidence="1">Stage III sporulation protein AB</fullName>
    </submittedName>
</protein>
<evidence type="ECO:0000313" key="2">
    <source>
        <dbReference type="Proteomes" id="UP001299546"/>
    </source>
</evidence>